<organism evidence="1 2">
    <name type="scientific">Strongylus vulgaris</name>
    <name type="common">Blood worm</name>
    <dbReference type="NCBI Taxonomy" id="40348"/>
    <lineage>
        <taxon>Eukaryota</taxon>
        <taxon>Metazoa</taxon>
        <taxon>Ecdysozoa</taxon>
        <taxon>Nematoda</taxon>
        <taxon>Chromadorea</taxon>
        <taxon>Rhabditida</taxon>
        <taxon>Rhabditina</taxon>
        <taxon>Rhabditomorpha</taxon>
        <taxon>Strongyloidea</taxon>
        <taxon>Strongylidae</taxon>
        <taxon>Strongylus</taxon>
    </lineage>
</organism>
<evidence type="ECO:0000313" key="1">
    <source>
        <dbReference type="EMBL" id="VDM85992.1"/>
    </source>
</evidence>
<evidence type="ECO:0000313" key="2">
    <source>
        <dbReference type="Proteomes" id="UP000270094"/>
    </source>
</evidence>
<reference evidence="1 2" key="1">
    <citation type="submission" date="2018-11" db="EMBL/GenBank/DDBJ databases">
        <authorList>
            <consortium name="Pathogen Informatics"/>
        </authorList>
    </citation>
    <scope>NUCLEOTIDE SEQUENCE [LARGE SCALE GENOMIC DNA]</scope>
</reference>
<dbReference type="EMBL" id="UYYB01148316">
    <property type="protein sequence ID" value="VDM85992.1"/>
    <property type="molecule type" value="Genomic_DNA"/>
</dbReference>
<dbReference type="OrthoDB" id="5852971at2759"/>
<protein>
    <recommendedName>
        <fullName evidence="3">BMERB domain-containing protein</fullName>
    </recommendedName>
</protein>
<name>A0A3P7M4A4_STRVU</name>
<sequence>MSNDDARRLGLKTLLEKKLESMQRPEDRIRRDVLVMWLLEVMLGELAEMRREGKEEESEEHATRLQRFLMRKNVHVIFPEASEVHFDGASC</sequence>
<dbReference type="AlphaFoldDB" id="A0A3P7M4A4"/>
<accession>A0A3P7M4A4</accession>
<evidence type="ECO:0008006" key="3">
    <source>
        <dbReference type="Google" id="ProtNLM"/>
    </source>
</evidence>
<dbReference type="Proteomes" id="UP000270094">
    <property type="component" value="Unassembled WGS sequence"/>
</dbReference>
<keyword evidence="2" id="KW-1185">Reference proteome</keyword>
<gene>
    <name evidence="1" type="ORF">SVUK_LOCUS20990</name>
</gene>
<proteinExistence type="predicted"/>